<dbReference type="AlphaFoldDB" id="A0A543NGQ6"/>
<evidence type="ECO:0000313" key="3">
    <source>
        <dbReference type="Proteomes" id="UP000317422"/>
    </source>
</evidence>
<comment type="caution">
    <text evidence="2">The sequence shown here is derived from an EMBL/GenBank/DDBJ whole genome shotgun (WGS) entry which is preliminary data.</text>
</comment>
<proteinExistence type="predicted"/>
<evidence type="ECO:0000256" key="1">
    <source>
        <dbReference type="SAM" id="MobiDB-lite"/>
    </source>
</evidence>
<feature type="compositionally biased region" description="Basic and acidic residues" evidence="1">
    <location>
        <begin position="308"/>
        <end position="321"/>
    </location>
</feature>
<evidence type="ECO:0008006" key="4">
    <source>
        <dbReference type="Google" id="ProtNLM"/>
    </source>
</evidence>
<dbReference type="Gene3D" id="3.40.190.10">
    <property type="entry name" value="Periplasmic binding protein-like II"/>
    <property type="match status" value="2"/>
</dbReference>
<dbReference type="EMBL" id="VFQC01000001">
    <property type="protein sequence ID" value="TQN31035.1"/>
    <property type="molecule type" value="Genomic_DNA"/>
</dbReference>
<dbReference type="PANTHER" id="PTHR42941">
    <property type="entry name" value="SLL1037 PROTEIN"/>
    <property type="match status" value="1"/>
</dbReference>
<dbReference type="Pfam" id="PF16868">
    <property type="entry name" value="NMT1_3"/>
    <property type="match status" value="1"/>
</dbReference>
<dbReference type="NCBIfam" id="TIGR02122">
    <property type="entry name" value="TRAP_TAXI"/>
    <property type="match status" value="1"/>
</dbReference>
<dbReference type="Proteomes" id="UP000317422">
    <property type="component" value="Unassembled WGS sequence"/>
</dbReference>
<accession>A0A543NGQ6</accession>
<dbReference type="CDD" id="cd13520">
    <property type="entry name" value="PBP2_TAXI_TRAP"/>
    <property type="match status" value="1"/>
</dbReference>
<evidence type="ECO:0000313" key="2">
    <source>
        <dbReference type="EMBL" id="TQN31035.1"/>
    </source>
</evidence>
<organism evidence="2 3">
    <name type="scientific">Haloactinospora alba</name>
    <dbReference type="NCBI Taxonomy" id="405555"/>
    <lineage>
        <taxon>Bacteria</taxon>
        <taxon>Bacillati</taxon>
        <taxon>Actinomycetota</taxon>
        <taxon>Actinomycetes</taxon>
        <taxon>Streptosporangiales</taxon>
        <taxon>Nocardiopsidaceae</taxon>
        <taxon>Haloactinospora</taxon>
    </lineage>
</organism>
<gene>
    <name evidence="2" type="ORF">FHX37_0924</name>
</gene>
<dbReference type="InterPro" id="IPR011852">
    <property type="entry name" value="TRAP_TAXI"/>
</dbReference>
<reference evidence="2 3" key="1">
    <citation type="submission" date="2019-06" db="EMBL/GenBank/DDBJ databases">
        <title>Sequencing the genomes of 1000 actinobacteria strains.</title>
        <authorList>
            <person name="Klenk H.-P."/>
        </authorList>
    </citation>
    <scope>NUCLEOTIDE SEQUENCE [LARGE SCALE GENOMIC DNA]</scope>
    <source>
        <strain evidence="2 3">DSM 45015</strain>
    </source>
</reference>
<dbReference type="RefSeq" id="WP_211351743.1">
    <property type="nucleotide sequence ID" value="NZ_VFQC01000001.1"/>
</dbReference>
<keyword evidence="3" id="KW-1185">Reference proteome</keyword>
<dbReference type="PANTHER" id="PTHR42941:SF1">
    <property type="entry name" value="SLL1037 PROTEIN"/>
    <property type="match status" value="1"/>
</dbReference>
<feature type="region of interest" description="Disordered" evidence="1">
    <location>
        <begin position="300"/>
        <end position="327"/>
    </location>
</feature>
<name>A0A543NGQ6_9ACTN</name>
<protein>
    <recommendedName>
        <fullName evidence="4">TRAP transporter TAXI family solute receptor</fullName>
    </recommendedName>
</protein>
<dbReference type="PROSITE" id="PS51257">
    <property type="entry name" value="PROKAR_LIPOPROTEIN"/>
    <property type="match status" value="1"/>
</dbReference>
<sequence>MRTGNTTMRAPGALALAAVGVLVLAGCGAGGNNMTLATGSTGGTYYPLGGEIAQLWSDNIDDVNVSTQATGASVENLRLLDNGENELILAINGVAANAANGESDFADEPLANPDDVTLLGNVYPEVLQIVATEDSGIESVADLKGKRVDMGPPGSGTEVAARQLLESQGWDPESDVEAFNSTFEEATTKLSDGQVDAAVAILAVPAASIEQVATGGTDITMVEIAGEEADQLMEDNPSYSTMEIPEGTYQGQDQPVQTLTNWASLYSTSDLDEEVAHDLVQEMYEGADDIGHDVGDQLDAETATESRGPTDLHPGAERYYEEAGVLD</sequence>
<dbReference type="SUPFAM" id="SSF53850">
    <property type="entry name" value="Periplasmic binding protein-like II"/>
    <property type="match status" value="1"/>
</dbReference>